<reference evidence="1" key="1">
    <citation type="journal article" date="2021" name="Nat. Commun.">
        <title>Genetic determinants of endophytism in the Arabidopsis root mycobiome.</title>
        <authorList>
            <person name="Mesny F."/>
            <person name="Miyauchi S."/>
            <person name="Thiergart T."/>
            <person name="Pickel B."/>
            <person name="Atanasova L."/>
            <person name="Karlsson M."/>
            <person name="Huettel B."/>
            <person name="Barry K.W."/>
            <person name="Haridas S."/>
            <person name="Chen C."/>
            <person name="Bauer D."/>
            <person name="Andreopoulos W."/>
            <person name="Pangilinan J."/>
            <person name="LaButti K."/>
            <person name="Riley R."/>
            <person name="Lipzen A."/>
            <person name="Clum A."/>
            <person name="Drula E."/>
            <person name="Henrissat B."/>
            <person name="Kohler A."/>
            <person name="Grigoriev I.V."/>
            <person name="Martin F.M."/>
            <person name="Hacquard S."/>
        </authorList>
    </citation>
    <scope>NUCLEOTIDE SEQUENCE</scope>
    <source>
        <strain evidence="1">MPI-CAGE-CH-0230</strain>
    </source>
</reference>
<dbReference type="RefSeq" id="XP_046009431.1">
    <property type="nucleotide sequence ID" value="XM_046154802.1"/>
</dbReference>
<dbReference type="AlphaFoldDB" id="A0A9P9BK34"/>
<dbReference type="OrthoDB" id="46529at2759"/>
<keyword evidence="2" id="KW-1185">Reference proteome</keyword>
<evidence type="ECO:0000313" key="1">
    <source>
        <dbReference type="EMBL" id="KAH7026214.1"/>
    </source>
</evidence>
<sequence>MSACQACNEPLLLEVEAEDGSEATQQVPDDLELPCKCHFHWQCFLDESPEVALSLKCPSCGAQLAANAAGPSVTNQFLSANVGAKILTRYVNEGGVQEDLDILPSVTEEAYLAANPAAAPARAYHVMCGEGDVGGIIDLLREADQATGEEGSLTAAQLIRYQDPLNDNQSGLHVAVQKGQDEVVWALLWLASSLSAHAIPEVVSQSAQAMGLERPQVSHAEDIRALEDNQGRTAEAIAAQMGGIWTTLVESRVLHPGTQ</sequence>
<name>A0A9P9BK34_9PEZI</name>
<comment type="caution">
    <text evidence="1">The sequence shown here is derived from an EMBL/GenBank/DDBJ whole genome shotgun (WGS) entry which is preliminary data.</text>
</comment>
<evidence type="ECO:0000313" key="2">
    <source>
        <dbReference type="Proteomes" id="UP000756346"/>
    </source>
</evidence>
<organism evidence="1 2">
    <name type="scientific">Microdochium trichocladiopsis</name>
    <dbReference type="NCBI Taxonomy" id="1682393"/>
    <lineage>
        <taxon>Eukaryota</taxon>
        <taxon>Fungi</taxon>
        <taxon>Dikarya</taxon>
        <taxon>Ascomycota</taxon>
        <taxon>Pezizomycotina</taxon>
        <taxon>Sordariomycetes</taxon>
        <taxon>Xylariomycetidae</taxon>
        <taxon>Xylariales</taxon>
        <taxon>Microdochiaceae</taxon>
        <taxon>Microdochium</taxon>
    </lineage>
</organism>
<dbReference type="EMBL" id="JAGTJQ010000008">
    <property type="protein sequence ID" value="KAH7026214.1"/>
    <property type="molecule type" value="Genomic_DNA"/>
</dbReference>
<accession>A0A9P9BK34</accession>
<dbReference type="GeneID" id="70184348"/>
<proteinExistence type="predicted"/>
<protein>
    <submittedName>
        <fullName evidence="1">Uncharacterized protein</fullName>
    </submittedName>
</protein>
<dbReference type="Proteomes" id="UP000756346">
    <property type="component" value="Unassembled WGS sequence"/>
</dbReference>
<gene>
    <name evidence="1" type="ORF">B0I36DRAFT_330134</name>
</gene>